<keyword evidence="2" id="KW-0812">Transmembrane</keyword>
<comment type="caution">
    <text evidence="3">The sequence shown here is derived from an EMBL/GenBank/DDBJ whole genome shotgun (WGS) entry which is preliminary data.</text>
</comment>
<sequence>MPKPRRHSPAREARKRWLAVIGIALFIAVDILLVVLALQSTSARDNGSTPAVVPTSSESSRPTPTASPTPTDAAPSSVTAVPPTRILAALDASVAWRATTGSCPDTAVAPELTIDGGATWSSADLTGLTGVTALQRILVTDADTATFLGSGAECDPAVARTFVGGADFAEYPDQLEGSWYLSPVGGSTVHAPGGDVAAPCDATVTVAPLGDDTAAVLCSDSSLHVTTDAGASWSTLDELPGAVALTDSADGFLVASAGSAGCAGVELTLIGVDDDRTPVDCVESSIPAGDLAGSTAIDWTDGAIWVWVDDRLLISTDDGGSWS</sequence>
<accession>A0A433JSE2</accession>
<keyword evidence="2" id="KW-1133">Transmembrane helix</keyword>
<dbReference type="OrthoDB" id="3821622at2"/>
<feature type="transmembrane region" description="Helical" evidence="2">
    <location>
        <begin position="16"/>
        <end position="38"/>
    </location>
</feature>
<protein>
    <recommendedName>
        <fullName evidence="5">Exo-alpha-sialidase</fullName>
    </recommendedName>
</protein>
<organism evidence="3 4">
    <name type="scientific">Labedella endophytica</name>
    <dbReference type="NCBI Taxonomy" id="1523160"/>
    <lineage>
        <taxon>Bacteria</taxon>
        <taxon>Bacillati</taxon>
        <taxon>Actinomycetota</taxon>
        <taxon>Actinomycetes</taxon>
        <taxon>Micrococcales</taxon>
        <taxon>Microbacteriaceae</taxon>
        <taxon>Labedella</taxon>
    </lineage>
</organism>
<proteinExistence type="predicted"/>
<reference evidence="3 4" key="1">
    <citation type="submission" date="2018-12" db="EMBL/GenBank/DDBJ databases">
        <authorList>
            <person name="Li F."/>
        </authorList>
    </citation>
    <scope>NUCLEOTIDE SEQUENCE [LARGE SCALE GENOMIC DNA]</scope>
    <source>
        <strain evidence="3 4">EGI 6500705</strain>
    </source>
</reference>
<evidence type="ECO:0000313" key="4">
    <source>
        <dbReference type="Proteomes" id="UP000274909"/>
    </source>
</evidence>
<feature type="compositionally biased region" description="Low complexity" evidence="1">
    <location>
        <begin position="54"/>
        <end position="78"/>
    </location>
</feature>
<dbReference type="RefSeq" id="WP_127048551.1">
    <property type="nucleotide sequence ID" value="NZ_RZGZ01000002.1"/>
</dbReference>
<dbReference type="AlphaFoldDB" id="A0A433JSE2"/>
<dbReference type="Gene3D" id="2.130.10.10">
    <property type="entry name" value="YVTN repeat-like/Quinoprotein amine dehydrogenase"/>
    <property type="match status" value="1"/>
</dbReference>
<dbReference type="SUPFAM" id="SSF110296">
    <property type="entry name" value="Oligoxyloglucan reducing end-specific cellobiohydrolase"/>
    <property type="match status" value="1"/>
</dbReference>
<evidence type="ECO:0000313" key="3">
    <source>
        <dbReference type="EMBL" id="RUR01236.1"/>
    </source>
</evidence>
<name>A0A433JSE2_9MICO</name>
<keyword evidence="4" id="KW-1185">Reference proteome</keyword>
<evidence type="ECO:0008006" key="5">
    <source>
        <dbReference type="Google" id="ProtNLM"/>
    </source>
</evidence>
<gene>
    <name evidence="3" type="ORF">ELQ94_06900</name>
</gene>
<dbReference type="EMBL" id="RZGZ01000002">
    <property type="protein sequence ID" value="RUR01236.1"/>
    <property type="molecule type" value="Genomic_DNA"/>
</dbReference>
<evidence type="ECO:0000256" key="2">
    <source>
        <dbReference type="SAM" id="Phobius"/>
    </source>
</evidence>
<evidence type="ECO:0000256" key="1">
    <source>
        <dbReference type="SAM" id="MobiDB-lite"/>
    </source>
</evidence>
<dbReference type="Proteomes" id="UP000274909">
    <property type="component" value="Unassembled WGS sequence"/>
</dbReference>
<dbReference type="InterPro" id="IPR015943">
    <property type="entry name" value="WD40/YVTN_repeat-like_dom_sf"/>
</dbReference>
<feature type="region of interest" description="Disordered" evidence="1">
    <location>
        <begin position="44"/>
        <end position="78"/>
    </location>
</feature>
<keyword evidence="2" id="KW-0472">Membrane</keyword>